<dbReference type="Pfam" id="PF06880">
    <property type="entry name" value="DUF1262"/>
    <property type="match status" value="1"/>
</dbReference>
<evidence type="ECO:0000313" key="2">
    <source>
        <dbReference type="Proteomes" id="UP001281410"/>
    </source>
</evidence>
<proteinExistence type="predicted"/>
<gene>
    <name evidence="1" type="ORF">Dsin_023483</name>
</gene>
<dbReference type="AlphaFoldDB" id="A0AAE0A3C9"/>
<protein>
    <submittedName>
        <fullName evidence="1">Uncharacterized protein</fullName>
    </submittedName>
</protein>
<sequence>MYVTRPLSMYKNFPAALQSPPPEGPNSGILVILDEEAEPTCCFGTCKSNQLLELPFPQNKNLKTSYTTTTSHGSGATTSVSYNKVVFIPVLNQPLSSNLYYAIQPRGSHIGEAFECSKEEDKATCCFCSFFSDINPQSFDPKNRFQQFKIVPRKRRGYFFAKSVDPEGFPPTFLRRKGWNLVTKTAHNLELEEAPGLDMELRSRLPDFDNLSLSNKQSSKPVIVGKWYIPFIFIKEGTLKDQMTRSMYYETTLEQRWEQIFECDNNNGHNKDNVVVDVSIEREVVSLFGGDQKETTVMMSDHDHDDRRVVDGVMWFKSDSRSDHVGLRSEIIERMNWEEERFGWVRGNERQVSVKREEQFGGGVHGWKKFCFYVLVERFVLKRMDGSLLLTYDFKHTHHIRTKWE</sequence>
<organism evidence="1 2">
    <name type="scientific">Dipteronia sinensis</name>
    <dbReference type="NCBI Taxonomy" id="43782"/>
    <lineage>
        <taxon>Eukaryota</taxon>
        <taxon>Viridiplantae</taxon>
        <taxon>Streptophyta</taxon>
        <taxon>Embryophyta</taxon>
        <taxon>Tracheophyta</taxon>
        <taxon>Spermatophyta</taxon>
        <taxon>Magnoliopsida</taxon>
        <taxon>eudicotyledons</taxon>
        <taxon>Gunneridae</taxon>
        <taxon>Pentapetalae</taxon>
        <taxon>rosids</taxon>
        <taxon>malvids</taxon>
        <taxon>Sapindales</taxon>
        <taxon>Sapindaceae</taxon>
        <taxon>Hippocastanoideae</taxon>
        <taxon>Acereae</taxon>
        <taxon>Dipteronia</taxon>
    </lineage>
</organism>
<dbReference type="PANTHER" id="PTHR31050">
    <property type="entry name" value="OS08G0413200 PROTEIN"/>
    <property type="match status" value="1"/>
</dbReference>
<dbReference type="PANTHER" id="PTHR31050:SF3">
    <property type="entry name" value="OS08G0412800 PROTEIN"/>
    <property type="match status" value="1"/>
</dbReference>
<dbReference type="EMBL" id="JANJYJ010000007">
    <property type="protein sequence ID" value="KAK3200068.1"/>
    <property type="molecule type" value="Genomic_DNA"/>
</dbReference>
<dbReference type="Proteomes" id="UP001281410">
    <property type="component" value="Unassembled WGS sequence"/>
</dbReference>
<accession>A0AAE0A3C9</accession>
<evidence type="ECO:0000313" key="1">
    <source>
        <dbReference type="EMBL" id="KAK3200068.1"/>
    </source>
</evidence>
<reference evidence="1" key="1">
    <citation type="journal article" date="2023" name="Plant J.">
        <title>Genome sequences and population genomics provide insights into the demographic history, inbreeding, and mutation load of two 'living fossil' tree species of Dipteronia.</title>
        <authorList>
            <person name="Feng Y."/>
            <person name="Comes H.P."/>
            <person name="Chen J."/>
            <person name="Zhu S."/>
            <person name="Lu R."/>
            <person name="Zhang X."/>
            <person name="Li P."/>
            <person name="Qiu J."/>
            <person name="Olsen K.M."/>
            <person name="Qiu Y."/>
        </authorList>
    </citation>
    <scope>NUCLEOTIDE SEQUENCE</scope>
    <source>
        <strain evidence="1">NBL</strain>
    </source>
</reference>
<dbReference type="InterPro" id="IPR010683">
    <property type="entry name" value="DUF1262"/>
</dbReference>
<keyword evidence="2" id="KW-1185">Reference proteome</keyword>
<name>A0AAE0A3C9_9ROSI</name>
<comment type="caution">
    <text evidence="1">The sequence shown here is derived from an EMBL/GenBank/DDBJ whole genome shotgun (WGS) entry which is preliminary data.</text>
</comment>